<accession>A0ABY8EBH4</accession>
<feature type="transmembrane region" description="Helical" evidence="1">
    <location>
        <begin position="138"/>
        <end position="158"/>
    </location>
</feature>
<reference evidence="3 4" key="1">
    <citation type="submission" date="2023-03" db="EMBL/GenBank/DDBJ databases">
        <title>Complete genome sequence of Tepidibacter sp. SWIR-1, isolated from a deep-sea hydrothermal vent.</title>
        <authorList>
            <person name="Li X."/>
        </authorList>
    </citation>
    <scope>NUCLEOTIDE SEQUENCE [LARGE SCALE GENOMIC DNA]</scope>
    <source>
        <strain evidence="3 4">SWIR-1</strain>
    </source>
</reference>
<dbReference type="Pfam" id="PF05569">
    <property type="entry name" value="Peptidase_M56"/>
    <property type="match status" value="1"/>
</dbReference>
<keyword evidence="4" id="KW-1185">Reference proteome</keyword>
<dbReference type="CDD" id="cd07341">
    <property type="entry name" value="M56_BlaR1_MecR1_like"/>
    <property type="match status" value="1"/>
</dbReference>
<feature type="transmembrane region" description="Helical" evidence="1">
    <location>
        <begin position="7"/>
        <end position="28"/>
    </location>
</feature>
<dbReference type="EMBL" id="CP120733">
    <property type="protein sequence ID" value="WFD08944.1"/>
    <property type="molecule type" value="Genomic_DNA"/>
</dbReference>
<dbReference type="PANTHER" id="PTHR34978:SF3">
    <property type="entry name" value="SLR0241 PROTEIN"/>
    <property type="match status" value="1"/>
</dbReference>
<proteinExistence type="predicted"/>
<dbReference type="Proteomes" id="UP001222800">
    <property type="component" value="Chromosome"/>
</dbReference>
<organism evidence="3 4">
    <name type="scientific">Tepidibacter hydrothermalis</name>
    <dbReference type="NCBI Taxonomy" id="3036126"/>
    <lineage>
        <taxon>Bacteria</taxon>
        <taxon>Bacillati</taxon>
        <taxon>Bacillota</taxon>
        <taxon>Clostridia</taxon>
        <taxon>Peptostreptococcales</taxon>
        <taxon>Peptostreptococcaceae</taxon>
        <taxon>Tepidibacter</taxon>
    </lineage>
</organism>
<keyword evidence="1" id="KW-1133">Transmembrane helix</keyword>
<dbReference type="InterPro" id="IPR052173">
    <property type="entry name" value="Beta-lactam_resp_regulator"/>
</dbReference>
<dbReference type="RefSeq" id="WP_277730863.1">
    <property type="nucleotide sequence ID" value="NZ_CP120733.1"/>
</dbReference>
<name>A0ABY8EBH4_9FIRM</name>
<keyword evidence="1" id="KW-0472">Membrane</keyword>
<dbReference type="PANTHER" id="PTHR34978">
    <property type="entry name" value="POSSIBLE SENSOR-TRANSDUCER PROTEIN BLAR"/>
    <property type="match status" value="1"/>
</dbReference>
<evidence type="ECO:0000313" key="3">
    <source>
        <dbReference type="EMBL" id="WFD08944.1"/>
    </source>
</evidence>
<feature type="transmembrane region" description="Helical" evidence="1">
    <location>
        <begin position="40"/>
        <end position="58"/>
    </location>
</feature>
<protein>
    <submittedName>
        <fullName evidence="3">M56 family metallopeptidase</fullName>
    </submittedName>
</protein>
<evidence type="ECO:0000256" key="1">
    <source>
        <dbReference type="SAM" id="Phobius"/>
    </source>
</evidence>
<feature type="transmembrane region" description="Helical" evidence="1">
    <location>
        <begin position="336"/>
        <end position="356"/>
    </location>
</feature>
<evidence type="ECO:0000259" key="2">
    <source>
        <dbReference type="Pfam" id="PF05569"/>
    </source>
</evidence>
<sequence length="740" mass="87450">MNLLNKVFLWILYSSLTSTVIILLVLSIKKLLKNKISSKFCHSLWVLVLIKLLFPFSLESNLSLFNLLPENDIHVAAYNNLYYMEENINNNASNPDLSNIKNQNIHKNNLLNQELQEEKNTNIFKRFSVEKTLKFSSYIWLFGFLSLSLFIILAAINFTKKLRTFNEINDPEIIQILNILKEKLKIRKDISIYYSQNVKSPFIFGFFNPKICISKDILNVIDHNELYYILLHELIHYKRKDLFYNLLEMTAVMLHWFNPMVWFAVKKMRFDRELACDYSVLEILEQKESTQYGMTIIKLSSIISNNISKKMLPAYFYENKNQLERRIMMIKSFKKGSYKISILTIIVFMLFGVVTLTNAQINTTKNQIPNSNKEFYLDIPYNKHFITLDRALDFVDFDFKVPDTVLKNYTFDSITLNKDEDEANIKFFVRDVVDTSGFTLTVSKKELMRDAKENPYESYKDANNKKINKESIVEPMTISNINGTSITIKNTYDWTEKDIKELEKKNTEDIKHFPTKEYIHKYFIWQDDGLWYSLNYYFKSTDYYDDSTILEVSMDDIKIILSSLKYTKDLKNTNYESESWKDHLSIYEAKDLKHAEKIIGFTPKFPLQLPRNFIPTSSRTRCLIYSETEPWVEMITTFQNKSNSKSEIEFSQTKGKYRYEFLSKNGYDRDTEIKANSIIIGDTEVFELKENSNINSKKSPTKQYYLWKKDDIFYETKFIGKTDNVQGILKTLIDEPPYFD</sequence>
<keyword evidence="1" id="KW-0812">Transmembrane</keyword>
<evidence type="ECO:0000313" key="4">
    <source>
        <dbReference type="Proteomes" id="UP001222800"/>
    </source>
</evidence>
<dbReference type="InterPro" id="IPR008756">
    <property type="entry name" value="Peptidase_M56"/>
</dbReference>
<gene>
    <name evidence="3" type="ORF">P4S50_11145</name>
</gene>
<dbReference type="Gene3D" id="3.30.2010.10">
    <property type="entry name" value="Metalloproteases ('zincins'), catalytic domain"/>
    <property type="match status" value="1"/>
</dbReference>
<feature type="domain" description="Peptidase M56" evidence="2">
    <location>
        <begin position="12"/>
        <end position="330"/>
    </location>
</feature>